<dbReference type="Gene3D" id="1.20.120.530">
    <property type="entry name" value="GntR ligand-binding domain-like"/>
    <property type="match status" value="1"/>
</dbReference>
<dbReference type="PRINTS" id="PR00035">
    <property type="entry name" value="HTHGNTR"/>
</dbReference>
<dbReference type="PANTHER" id="PTHR43537">
    <property type="entry name" value="TRANSCRIPTIONAL REGULATOR, GNTR FAMILY"/>
    <property type="match status" value="1"/>
</dbReference>
<dbReference type="CDD" id="cd07377">
    <property type="entry name" value="WHTH_GntR"/>
    <property type="match status" value="1"/>
</dbReference>
<keyword evidence="3" id="KW-0804">Transcription</keyword>
<dbReference type="PANTHER" id="PTHR43537:SF47">
    <property type="entry name" value="REGULATORY PROTEIN GNTR HTH"/>
    <property type="match status" value="1"/>
</dbReference>
<dbReference type="SUPFAM" id="SSF48008">
    <property type="entry name" value="GntR ligand-binding domain-like"/>
    <property type="match status" value="1"/>
</dbReference>
<dbReference type="InterPro" id="IPR008920">
    <property type="entry name" value="TF_FadR/GntR_C"/>
</dbReference>
<evidence type="ECO:0000313" key="5">
    <source>
        <dbReference type="EMBL" id="MCQ8279816.1"/>
    </source>
</evidence>
<accession>A0ABT1WAA7</accession>
<evidence type="ECO:0000259" key="4">
    <source>
        <dbReference type="PROSITE" id="PS50949"/>
    </source>
</evidence>
<dbReference type="RefSeq" id="WP_422865305.1">
    <property type="nucleotide sequence ID" value="NZ_JAMSKV010000017.1"/>
</dbReference>
<dbReference type="Proteomes" id="UP001524587">
    <property type="component" value="Unassembled WGS sequence"/>
</dbReference>
<evidence type="ECO:0000313" key="6">
    <source>
        <dbReference type="Proteomes" id="UP001524587"/>
    </source>
</evidence>
<feature type="domain" description="HTH gntR-type" evidence="4">
    <location>
        <begin position="14"/>
        <end position="82"/>
    </location>
</feature>
<dbReference type="Pfam" id="PF00392">
    <property type="entry name" value="GntR"/>
    <property type="match status" value="1"/>
</dbReference>
<organism evidence="5 6">
    <name type="scientific">Endosaccharibacter trunci</name>
    <dbReference type="NCBI Taxonomy" id="2812733"/>
    <lineage>
        <taxon>Bacteria</taxon>
        <taxon>Pseudomonadati</taxon>
        <taxon>Pseudomonadota</taxon>
        <taxon>Alphaproteobacteria</taxon>
        <taxon>Acetobacterales</taxon>
        <taxon>Acetobacteraceae</taxon>
        <taxon>Endosaccharibacter</taxon>
    </lineage>
</organism>
<comment type="caution">
    <text evidence="5">The sequence shown here is derived from an EMBL/GenBank/DDBJ whole genome shotgun (WGS) entry which is preliminary data.</text>
</comment>
<sequence length="243" mass="26844">MTSMQMPLPQAPRLSLVESTIGVMRSQIESGAWKVGERIPKEAELADMLQVSRNTVREAIRVLSYGQVLEVRQGDGTYVRSSVDPAETMRRVNCSNLRDHLELRAVLETEAARLAALRRTDKDLALLRSLLEARGGRADESGLAAFVDRDLEFHVAITRASHNVALEELYRYFSAAVRTNTQVVLGDRAMPEPSQAAHARIVDAIEKQDAERAAKAARAVVDTIITRLDELLAEATPENASRS</sequence>
<dbReference type="SMART" id="SM00345">
    <property type="entry name" value="HTH_GNTR"/>
    <property type="match status" value="1"/>
</dbReference>
<keyword evidence="6" id="KW-1185">Reference proteome</keyword>
<dbReference type="InterPro" id="IPR000524">
    <property type="entry name" value="Tscrpt_reg_HTH_GntR"/>
</dbReference>
<dbReference type="Gene3D" id="1.10.10.10">
    <property type="entry name" value="Winged helix-like DNA-binding domain superfamily/Winged helix DNA-binding domain"/>
    <property type="match status" value="1"/>
</dbReference>
<gene>
    <name evidence="5" type="ORF">NFI95_15325</name>
</gene>
<evidence type="ECO:0000256" key="3">
    <source>
        <dbReference type="ARBA" id="ARBA00023163"/>
    </source>
</evidence>
<dbReference type="SMART" id="SM00895">
    <property type="entry name" value="FCD"/>
    <property type="match status" value="1"/>
</dbReference>
<dbReference type="InterPro" id="IPR036388">
    <property type="entry name" value="WH-like_DNA-bd_sf"/>
</dbReference>
<name>A0ABT1WAA7_9PROT</name>
<keyword evidence="1" id="KW-0805">Transcription regulation</keyword>
<dbReference type="InterPro" id="IPR011711">
    <property type="entry name" value="GntR_C"/>
</dbReference>
<dbReference type="Pfam" id="PF07729">
    <property type="entry name" value="FCD"/>
    <property type="match status" value="1"/>
</dbReference>
<dbReference type="PROSITE" id="PS50949">
    <property type="entry name" value="HTH_GNTR"/>
    <property type="match status" value="1"/>
</dbReference>
<dbReference type="SUPFAM" id="SSF46785">
    <property type="entry name" value="Winged helix' DNA-binding domain"/>
    <property type="match status" value="1"/>
</dbReference>
<evidence type="ECO:0000256" key="1">
    <source>
        <dbReference type="ARBA" id="ARBA00023015"/>
    </source>
</evidence>
<proteinExistence type="predicted"/>
<evidence type="ECO:0000256" key="2">
    <source>
        <dbReference type="ARBA" id="ARBA00023125"/>
    </source>
</evidence>
<dbReference type="InterPro" id="IPR036390">
    <property type="entry name" value="WH_DNA-bd_sf"/>
</dbReference>
<protein>
    <submittedName>
        <fullName evidence="5">FadR family transcriptional regulator</fullName>
    </submittedName>
</protein>
<reference evidence="5 6" key="1">
    <citation type="submission" date="2022-06" db="EMBL/GenBank/DDBJ databases">
        <title>Endosaccharibacter gen. nov., sp. nov., endophytic bacteria isolated from sugarcane.</title>
        <authorList>
            <person name="Pitiwittayakul N."/>
            <person name="Yukphan P."/>
            <person name="Charoenyingcharoen P."/>
            <person name="Tanasupawat S."/>
        </authorList>
    </citation>
    <scope>NUCLEOTIDE SEQUENCE [LARGE SCALE GENOMIC DNA]</scope>
    <source>
        <strain evidence="5 6">KSS8</strain>
    </source>
</reference>
<keyword evidence="2" id="KW-0238">DNA-binding</keyword>
<dbReference type="EMBL" id="JAMSKV010000017">
    <property type="protein sequence ID" value="MCQ8279816.1"/>
    <property type="molecule type" value="Genomic_DNA"/>
</dbReference>